<dbReference type="InParanoid" id="A0A448YIA5"/>
<keyword evidence="4" id="KW-0999">Mitochondrion inner membrane</keyword>
<dbReference type="AlphaFoldDB" id="A0A448YIA5"/>
<feature type="region of interest" description="Disordered" evidence="10">
    <location>
        <begin position="393"/>
        <end position="415"/>
    </location>
</feature>
<feature type="domain" description="Membrane insertase YidC/Oxa/ALB C-terminal" evidence="12">
    <location>
        <begin position="140"/>
        <end position="332"/>
    </location>
</feature>
<feature type="transmembrane region" description="Helical" evidence="11">
    <location>
        <begin position="252"/>
        <end position="275"/>
    </location>
</feature>
<dbReference type="GO" id="GO:0005743">
    <property type="term" value="C:mitochondrial inner membrane"/>
    <property type="evidence" value="ECO:0007669"/>
    <property type="project" value="UniProtKB-SubCell"/>
</dbReference>
<feature type="transmembrane region" description="Helical" evidence="11">
    <location>
        <begin position="140"/>
        <end position="160"/>
    </location>
</feature>
<evidence type="ECO:0000256" key="2">
    <source>
        <dbReference type="ARBA" id="ARBA00009877"/>
    </source>
</evidence>
<comment type="subcellular location">
    <subcellularLocation>
        <location evidence="9">Membrane</location>
        <topology evidence="9">Multi-pass membrane protein</topology>
    </subcellularLocation>
    <subcellularLocation>
        <location evidence="1">Mitochondrion inner membrane</location>
        <topology evidence="1">Multi-pass membrane protein</topology>
    </subcellularLocation>
</comment>
<dbReference type="GO" id="GO:0032977">
    <property type="term" value="F:membrane insertase activity"/>
    <property type="evidence" value="ECO:0007669"/>
    <property type="project" value="InterPro"/>
</dbReference>
<evidence type="ECO:0000313" key="14">
    <source>
        <dbReference type="Proteomes" id="UP000290900"/>
    </source>
</evidence>
<evidence type="ECO:0000256" key="11">
    <source>
        <dbReference type="SAM" id="Phobius"/>
    </source>
</evidence>
<reference evidence="13 14" key="1">
    <citation type="submission" date="2018-12" db="EMBL/GenBank/DDBJ databases">
        <authorList>
            <person name="Tiukova I."/>
            <person name="Dainat J."/>
        </authorList>
    </citation>
    <scope>NUCLEOTIDE SEQUENCE [LARGE SCALE GENOMIC DNA]</scope>
</reference>
<dbReference type="Pfam" id="PF02096">
    <property type="entry name" value="60KD_IMP"/>
    <property type="match status" value="1"/>
</dbReference>
<dbReference type="Proteomes" id="UP000290900">
    <property type="component" value="Unassembled WGS sequence"/>
</dbReference>
<evidence type="ECO:0000256" key="8">
    <source>
        <dbReference type="ARBA" id="ARBA00023136"/>
    </source>
</evidence>
<dbReference type="EMBL" id="CAACVR010000005">
    <property type="protein sequence ID" value="VEU20598.1"/>
    <property type="molecule type" value="Genomic_DNA"/>
</dbReference>
<proteinExistence type="inferred from homology"/>
<keyword evidence="3 9" id="KW-0812">Transmembrane</keyword>
<keyword evidence="7" id="KW-0496">Mitochondrion</keyword>
<feature type="transmembrane region" description="Helical" evidence="11">
    <location>
        <begin position="213"/>
        <end position="232"/>
    </location>
</feature>
<name>A0A448YIA5_BRENA</name>
<evidence type="ECO:0000256" key="4">
    <source>
        <dbReference type="ARBA" id="ARBA00022792"/>
    </source>
</evidence>
<dbReference type="InterPro" id="IPR028055">
    <property type="entry name" value="YidC/Oxa/ALB_C"/>
</dbReference>
<evidence type="ECO:0000256" key="3">
    <source>
        <dbReference type="ARBA" id="ARBA00022692"/>
    </source>
</evidence>
<dbReference type="PANTHER" id="PTHR12428">
    <property type="entry name" value="OXA1"/>
    <property type="match status" value="1"/>
</dbReference>
<dbReference type="OrthoDB" id="2148490at2759"/>
<evidence type="ECO:0000256" key="7">
    <source>
        <dbReference type="ARBA" id="ARBA00023128"/>
    </source>
</evidence>
<evidence type="ECO:0000256" key="6">
    <source>
        <dbReference type="ARBA" id="ARBA00022989"/>
    </source>
</evidence>
<evidence type="ECO:0000256" key="10">
    <source>
        <dbReference type="SAM" id="MobiDB-lite"/>
    </source>
</evidence>
<feature type="transmembrane region" description="Helical" evidence="11">
    <location>
        <begin position="295"/>
        <end position="318"/>
    </location>
</feature>
<gene>
    <name evidence="13" type="ORF">BRENAR_LOCUS1333</name>
</gene>
<dbReference type="CDD" id="cd20069">
    <property type="entry name" value="5TM_Oxa1-like"/>
    <property type="match status" value="1"/>
</dbReference>
<evidence type="ECO:0000259" key="12">
    <source>
        <dbReference type="Pfam" id="PF02096"/>
    </source>
</evidence>
<dbReference type="GO" id="GO:0032979">
    <property type="term" value="P:protein insertion into mitochondrial inner membrane from matrix"/>
    <property type="evidence" value="ECO:0007669"/>
    <property type="project" value="TreeGrafter"/>
</dbReference>
<keyword evidence="14" id="KW-1185">Reference proteome</keyword>
<accession>A0A448YIA5</accession>
<keyword evidence="5" id="KW-0809">Transit peptide</keyword>
<evidence type="ECO:0000256" key="1">
    <source>
        <dbReference type="ARBA" id="ARBA00004448"/>
    </source>
</evidence>
<dbReference type="InterPro" id="IPR001708">
    <property type="entry name" value="YidC/ALB3/OXA1/COX18"/>
</dbReference>
<evidence type="ECO:0000256" key="5">
    <source>
        <dbReference type="ARBA" id="ARBA00022946"/>
    </source>
</evidence>
<evidence type="ECO:0000313" key="13">
    <source>
        <dbReference type="EMBL" id="VEU20598.1"/>
    </source>
</evidence>
<dbReference type="PANTHER" id="PTHR12428:SF66">
    <property type="entry name" value="MITOCHONDRIAL INNER MEMBRANE PROTEIN OXA1L"/>
    <property type="match status" value="1"/>
</dbReference>
<protein>
    <submittedName>
        <fullName evidence="13">DEKNAAC101514</fullName>
    </submittedName>
</protein>
<dbReference type="STRING" id="13370.A0A448YIA5"/>
<evidence type="ECO:0000256" key="9">
    <source>
        <dbReference type="RuleBase" id="RU003945"/>
    </source>
</evidence>
<keyword evidence="6 11" id="KW-1133">Transmembrane helix</keyword>
<feature type="compositionally biased region" description="Basic residues" evidence="10">
    <location>
        <begin position="396"/>
        <end position="415"/>
    </location>
</feature>
<keyword evidence="8 11" id="KW-0472">Membrane</keyword>
<dbReference type="FunCoup" id="A0A448YIA5">
    <property type="interactions" value="628"/>
</dbReference>
<organism evidence="13 14">
    <name type="scientific">Brettanomyces naardenensis</name>
    <name type="common">Yeast</name>
    <dbReference type="NCBI Taxonomy" id="13370"/>
    <lineage>
        <taxon>Eukaryota</taxon>
        <taxon>Fungi</taxon>
        <taxon>Dikarya</taxon>
        <taxon>Ascomycota</taxon>
        <taxon>Saccharomycotina</taxon>
        <taxon>Pichiomycetes</taxon>
        <taxon>Pichiales</taxon>
        <taxon>Pichiaceae</taxon>
        <taxon>Brettanomyces</taxon>
    </lineage>
</organism>
<comment type="similarity">
    <text evidence="2 9">Belongs to the OXA1/ALB3/YidC family.</text>
</comment>
<sequence>MFLRLASRGLRKPSTVIGLRQFIVAKPPQLRTPTILSFGAVRFNSTDAAKEAVNSESVSQAVKDALNSTSSKFDTTLGFDPDTVVANGTSSVTDAVSHVTDLTSDQLGYLHSVGLVDGWYPSDIMQEALELVHVFSGMPWWLTITLTTIGIRLLLFPLFMKSSNTMAKSQLIMPQTKRLRNEINTAVSRGDQRMQQIKMFQLKQLNKKYGIKYRDMFISPVIQMTFAMGAFFGVREMANLPVEGFSNGGSMWFTDLTAADPYIGLQLISACLYAASFKWGGETAVAQYGPKMKKIFMALPFVSVLFTWNLSAGVMVYLTANGLCSIVQSRLLRSDEFRKWAKMAPLNMQKAEAAAADEEKSKGMMGNLTQQWDDMKTNASIRTDMEEKANKAIALQKKKARSSRVIIKKRRDRAN</sequence>